<evidence type="ECO:0000313" key="4">
    <source>
        <dbReference type="Proteomes" id="UP000520770"/>
    </source>
</evidence>
<accession>A0A7W6XC85</accession>
<proteinExistence type="predicted"/>
<dbReference type="RefSeq" id="WP_183823868.1">
    <property type="nucleotide sequence ID" value="NZ_JACIGW010000002.1"/>
</dbReference>
<sequence>MAESVKSFTRENAIASFDHQPSDSAIAEEIQGLRSEISRLRALMSEKTGEVYERVADRASSAANYVSSEANSVAGTIKEHPAATTTLFTLIGAVGFAIGYAVASASAESKQAWYQRYLGDRF</sequence>
<name>A0A7W6XC85_9HYPH</name>
<evidence type="ECO:0000313" key="3">
    <source>
        <dbReference type="EMBL" id="MBB4447310.1"/>
    </source>
</evidence>
<comment type="caution">
    <text evidence="2">The sequence shown here is derived from an EMBL/GenBank/DDBJ whole genome shotgun (WGS) entry which is preliminary data.</text>
</comment>
<dbReference type="EMBL" id="JACIGY010000004">
    <property type="protein sequence ID" value="MBB4412678.1"/>
    <property type="molecule type" value="Genomic_DNA"/>
</dbReference>
<dbReference type="AlphaFoldDB" id="A0A7W6XC85"/>
<organism evidence="2 5">
    <name type="scientific">Aliirhizobium cellulosilyticum</name>
    <dbReference type="NCBI Taxonomy" id="393664"/>
    <lineage>
        <taxon>Bacteria</taxon>
        <taxon>Pseudomonadati</taxon>
        <taxon>Pseudomonadota</taxon>
        <taxon>Alphaproteobacteria</taxon>
        <taxon>Hyphomicrobiales</taxon>
        <taxon>Rhizobiaceae</taxon>
        <taxon>Aliirhizobium</taxon>
    </lineage>
</organism>
<protein>
    <recommendedName>
        <fullName evidence="7">DUF3618 domain-containing protein</fullName>
    </recommendedName>
</protein>
<evidence type="ECO:0000313" key="1">
    <source>
        <dbReference type="EMBL" id="MBB4349101.1"/>
    </source>
</evidence>
<dbReference type="Proteomes" id="UP000576087">
    <property type="component" value="Unassembled WGS sequence"/>
</dbReference>
<dbReference type="Proteomes" id="UP000520770">
    <property type="component" value="Unassembled WGS sequence"/>
</dbReference>
<evidence type="ECO:0000313" key="5">
    <source>
        <dbReference type="Proteomes" id="UP000524535"/>
    </source>
</evidence>
<evidence type="ECO:0000313" key="6">
    <source>
        <dbReference type="Proteomes" id="UP000576087"/>
    </source>
</evidence>
<reference evidence="4 5" key="1">
    <citation type="submission" date="2020-08" db="EMBL/GenBank/DDBJ databases">
        <title>Genomic Encyclopedia of Type Strains, Phase IV (KMG-V): Genome sequencing to study the core and pangenomes of soil and plant-associated prokaryotes.</title>
        <authorList>
            <person name="Whitman W."/>
        </authorList>
    </citation>
    <scope>NUCLEOTIDE SEQUENCE [LARGE SCALE GENOMIC DNA]</scope>
    <source>
        <strain evidence="2 5">SEMIA 444</strain>
        <strain evidence="1 4">SEMIA 448</strain>
        <strain evidence="3 6">SEMIA 452</strain>
    </source>
</reference>
<evidence type="ECO:0000313" key="2">
    <source>
        <dbReference type="EMBL" id="MBB4412678.1"/>
    </source>
</evidence>
<dbReference type="EMBL" id="JACIGW010000002">
    <property type="protein sequence ID" value="MBB4349101.1"/>
    <property type="molecule type" value="Genomic_DNA"/>
</dbReference>
<gene>
    <name evidence="2" type="ORF">GGE31_003192</name>
    <name evidence="1" type="ORF">GGE33_002843</name>
    <name evidence="3" type="ORF">GGE35_003133</name>
</gene>
<dbReference type="EMBL" id="JACIHM010000004">
    <property type="protein sequence ID" value="MBB4447310.1"/>
    <property type="molecule type" value="Genomic_DNA"/>
</dbReference>
<dbReference type="Proteomes" id="UP000524535">
    <property type="component" value="Unassembled WGS sequence"/>
</dbReference>
<evidence type="ECO:0008006" key="7">
    <source>
        <dbReference type="Google" id="ProtNLM"/>
    </source>
</evidence>
<keyword evidence="5" id="KW-1185">Reference proteome</keyword>